<feature type="region of interest" description="Disordered" evidence="6">
    <location>
        <begin position="397"/>
        <end position="443"/>
    </location>
</feature>
<evidence type="ECO:0000259" key="7">
    <source>
        <dbReference type="PROSITE" id="PS50089"/>
    </source>
</evidence>
<dbReference type="AlphaFoldDB" id="A0A8H6UFY8"/>
<dbReference type="OrthoDB" id="441210at2759"/>
<evidence type="ECO:0000313" key="10">
    <source>
        <dbReference type="Proteomes" id="UP000630445"/>
    </source>
</evidence>
<dbReference type="EMBL" id="JACBAF010002239">
    <property type="protein sequence ID" value="KAF7161862.1"/>
    <property type="molecule type" value="Genomic_DNA"/>
</dbReference>
<name>A0A8H6UFY8_9EURO</name>
<dbReference type="PANTHER" id="PTHR14305:SF0">
    <property type="entry name" value="E3 UBIQUITIN-PROTEIN LIGASE CCNB1IP1"/>
    <property type="match status" value="1"/>
</dbReference>
<keyword evidence="3" id="KW-0862">Zinc</keyword>
<dbReference type="Proteomes" id="UP000662466">
    <property type="component" value="Unassembled WGS sequence"/>
</dbReference>
<dbReference type="EMBL" id="JACBAD010002022">
    <property type="protein sequence ID" value="KAF7122315.1"/>
    <property type="molecule type" value="Genomic_DNA"/>
</dbReference>
<dbReference type="PROSITE" id="PS50089">
    <property type="entry name" value="ZF_RING_2"/>
    <property type="match status" value="1"/>
</dbReference>
<dbReference type="Pfam" id="PF14634">
    <property type="entry name" value="zf-RING_5"/>
    <property type="match status" value="1"/>
</dbReference>
<gene>
    <name evidence="8" type="ORF">CNMCM5793_000272</name>
    <name evidence="9" type="ORF">CNMCM6106_008978</name>
</gene>
<dbReference type="Gene3D" id="3.30.40.10">
    <property type="entry name" value="Zinc/RING finger domain, C3HC4 (zinc finger)"/>
    <property type="match status" value="1"/>
</dbReference>
<evidence type="ECO:0000256" key="4">
    <source>
        <dbReference type="PROSITE-ProRule" id="PRU00175"/>
    </source>
</evidence>
<dbReference type="GO" id="GO:0061630">
    <property type="term" value="F:ubiquitin protein ligase activity"/>
    <property type="evidence" value="ECO:0007669"/>
    <property type="project" value="InterPro"/>
</dbReference>
<feature type="compositionally biased region" description="Polar residues" evidence="6">
    <location>
        <begin position="352"/>
        <end position="365"/>
    </location>
</feature>
<evidence type="ECO:0000313" key="8">
    <source>
        <dbReference type="EMBL" id="KAF7122315.1"/>
    </source>
</evidence>
<dbReference type="InterPro" id="IPR001841">
    <property type="entry name" value="Znf_RING"/>
</dbReference>
<organism evidence="8 10">
    <name type="scientific">Aspergillus hiratsukae</name>
    <dbReference type="NCBI Taxonomy" id="1194566"/>
    <lineage>
        <taxon>Eukaryota</taxon>
        <taxon>Fungi</taxon>
        <taxon>Dikarya</taxon>
        <taxon>Ascomycota</taxon>
        <taxon>Pezizomycotina</taxon>
        <taxon>Eurotiomycetes</taxon>
        <taxon>Eurotiomycetidae</taxon>
        <taxon>Eurotiales</taxon>
        <taxon>Aspergillaceae</taxon>
        <taxon>Aspergillus</taxon>
        <taxon>Aspergillus subgen. Fumigati</taxon>
    </lineage>
</organism>
<comment type="caution">
    <text evidence="8">The sequence shown here is derived from an EMBL/GenBank/DDBJ whole genome shotgun (WGS) entry which is preliminary data.</text>
</comment>
<evidence type="ECO:0000256" key="2">
    <source>
        <dbReference type="ARBA" id="ARBA00022771"/>
    </source>
</evidence>
<dbReference type="GO" id="GO:0008270">
    <property type="term" value="F:zinc ion binding"/>
    <property type="evidence" value="ECO:0007669"/>
    <property type="project" value="UniProtKB-KW"/>
</dbReference>
<evidence type="ECO:0000256" key="1">
    <source>
        <dbReference type="ARBA" id="ARBA00022723"/>
    </source>
</evidence>
<dbReference type="InterPro" id="IPR013083">
    <property type="entry name" value="Znf_RING/FYVE/PHD"/>
</dbReference>
<dbReference type="PROSITE" id="PS00518">
    <property type="entry name" value="ZF_RING_1"/>
    <property type="match status" value="1"/>
</dbReference>
<feature type="coiled-coil region" evidence="5">
    <location>
        <begin position="200"/>
        <end position="237"/>
    </location>
</feature>
<keyword evidence="5" id="KW-0175">Coiled coil</keyword>
<evidence type="ECO:0000256" key="5">
    <source>
        <dbReference type="SAM" id="Coils"/>
    </source>
</evidence>
<keyword evidence="2 4" id="KW-0863">Zinc-finger</keyword>
<sequence>MQVSSSTIGCNLQMVEYAQLVTYGYSRFLNPLTHQLQASTLRLFLNTNVTSAMDFYLRCNALKCRSQLKEQAVVTTCSHIFCLPCADTLGLSRPTHGERRCPACQTVLVNPDDAASTVLNPSEDYKTSVLSGLDPNTIMECASRALVFWAYQTTQEMCVLLGFPIDCVNVLTGDRFYQEYLGKSLTEKYSTLNTHMDRVIHNANTEISTLQAKLNDMQTTEEQLRKKNQELVDLYREKCKKFAQITNLYNLLKSRAMRSQMKTAASDTVTQTLNSLGNSGNEPSVSGLSRPVSVSRPPQTPASRQGNPHAVNLEGVEQLHRHQRSGTGSSKGAKHFGDAAVMPPPTVPVNLRNRSVPNATPQQRTRLPGPVRPSTGRSSLPQDSAMFERFHDNNNIPGQYLNSGNTPVNRDSLDFQRRGPGTANGGGNGPSGLRSSLFQNTIM</sequence>
<protein>
    <recommendedName>
        <fullName evidence="7">RING-type domain-containing protein</fullName>
    </recommendedName>
</protein>
<dbReference type="GO" id="GO:0000795">
    <property type="term" value="C:synaptonemal complex"/>
    <property type="evidence" value="ECO:0007669"/>
    <property type="project" value="InterPro"/>
</dbReference>
<keyword evidence="1" id="KW-0479">Metal-binding</keyword>
<evidence type="ECO:0000313" key="9">
    <source>
        <dbReference type="EMBL" id="KAF7161862.1"/>
    </source>
</evidence>
<feature type="compositionally biased region" description="Polar residues" evidence="6">
    <location>
        <begin position="397"/>
        <end position="409"/>
    </location>
</feature>
<dbReference type="SUPFAM" id="SSF57850">
    <property type="entry name" value="RING/U-box"/>
    <property type="match status" value="1"/>
</dbReference>
<feature type="domain" description="RING-type" evidence="7">
    <location>
        <begin position="64"/>
        <end position="105"/>
    </location>
</feature>
<dbReference type="PANTHER" id="PTHR14305">
    <property type="entry name" value="E3 UBIQUITIN-PROTEIN LIGASE CCNB1IP1"/>
    <property type="match status" value="1"/>
</dbReference>
<proteinExistence type="predicted"/>
<reference evidence="8" key="1">
    <citation type="submission" date="2020-06" db="EMBL/GenBank/DDBJ databases">
        <title>Draft genome sequences of strains closely related to Aspergillus parafelis and Aspergillus hiratsukae.</title>
        <authorList>
            <person name="Dos Santos R.A.C."/>
            <person name="Rivero-Menendez O."/>
            <person name="Steenwyk J.L."/>
            <person name="Mead M.E."/>
            <person name="Goldman G.H."/>
            <person name="Alastruey-Izquierdo A."/>
            <person name="Rokas A."/>
        </authorList>
    </citation>
    <scope>NUCLEOTIDE SEQUENCE</scope>
    <source>
        <strain evidence="8">CNM-CM5793</strain>
        <strain evidence="9">CNM-CM6106</strain>
    </source>
</reference>
<feature type="compositionally biased region" description="Polar residues" evidence="6">
    <location>
        <begin position="263"/>
        <end position="287"/>
    </location>
</feature>
<dbReference type="InterPro" id="IPR017907">
    <property type="entry name" value="Znf_RING_CS"/>
</dbReference>
<keyword evidence="10" id="KW-1185">Reference proteome</keyword>
<evidence type="ECO:0000256" key="6">
    <source>
        <dbReference type="SAM" id="MobiDB-lite"/>
    </source>
</evidence>
<dbReference type="InterPro" id="IPR042448">
    <property type="entry name" value="CCNB1IP1"/>
</dbReference>
<accession>A0A8H6UFY8</accession>
<feature type="region of interest" description="Disordered" evidence="6">
    <location>
        <begin position="263"/>
        <end position="381"/>
    </location>
</feature>
<dbReference type="Proteomes" id="UP000630445">
    <property type="component" value="Unassembled WGS sequence"/>
</dbReference>
<evidence type="ECO:0000256" key="3">
    <source>
        <dbReference type="ARBA" id="ARBA00022833"/>
    </source>
</evidence>
<dbReference type="GO" id="GO:0007131">
    <property type="term" value="P:reciprocal meiotic recombination"/>
    <property type="evidence" value="ECO:0007669"/>
    <property type="project" value="InterPro"/>
</dbReference>